<dbReference type="RefSeq" id="WP_011342297.1">
    <property type="nucleotide sequence ID" value="NC_007498.2"/>
</dbReference>
<dbReference type="SUPFAM" id="SSF52821">
    <property type="entry name" value="Rhodanese/Cell cycle control phosphatase"/>
    <property type="match status" value="1"/>
</dbReference>
<dbReference type="InterPro" id="IPR036873">
    <property type="entry name" value="Rhodanese-like_dom_sf"/>
</dbReference>
<dbReference type="Gene3D" id="3.40.250.10">
    <property type="entry name" value="Rhodanese-like domain"/>
    <property type="match status" value="1"/>
</dbReference>
<organism evidence="2 3">
    <name type="scientific">Syntrophotalea carbinolica (strain DSM 2380 / NBRC 103641 / GraBd1)</name>
    <name type="common">Pelobacter carbinolicus</name>
    <dbReference type="NCBI Taxonomy" id="338963"/>
    <lineage>
        <taxon>Bacteria</taxon>
        <taxon>Pseudomonadati</taxon>
        <taxon>Thermodesulfobacteriota</taxon>
        <taxon>Desulfuromonadia</taxon>
        <taxon>Desulfuromonadales</taxon>
        <taxon>Syntrophotaleaceae</taxon>
        <taxon>Syntrophotalea</taxon>
    </lineage>
</organism>
<reference evidence="3" key="1">
    <citation type="submission" date="2005-10" db="EMBL/GenBank/DDBJ databases">
        <title>Complete sequence of Pelobacter carbinolicus DSM 2380.</title>
        <authorList>
            <person name="Copeland A."/>
            <person name="Lucas S."/>
            <person name="Lapidus A."/>
            <person name="Barry K."/>
            <person name="Detter J.C."/>
            <person name="Glavina T."/>
            <person name="Hammon N."/>
            <person name="Israni S."/>
            <person name="Pitluck S."/>
            <person name="Chertkov O."/>
            <person name="Schmutz J."/>
            <person name="Larimer F."/>
            <person name="Land M."/>
            <person name="Kyrpides N."/>
            <person name="Ivanova N."/>
            <person name="Richardson P."/>
        </authorList>
    </citation>
    <scope>NUCLEOTIDE SEQUENCE [LARGE SCALE GENOMIC DNA]</scope>
    <source>
        <strain evidence="3">DSM 2380 / NBRC 103641 / GraBd1</strain>
    </source>
</reference>
<dbReference type="InterPro" id="IPR001763">
    <property type="entry name" value="Rhodanese-like_dom"/>
</dbReference>
<dbReference type="eggNOG" id="COG0607">
    <property type="taxonomic scope" value="Bacteria"/>
</dbReference>
<dbReference type="KEGG" id="pca:Pcar_2523"/>
<dbReference type="InterPro" id="IPR001307">
    <property type="entry name" value="Thiosulphate_STrfase_CS"/>
</dbReference>
<protein>
    <submittedName>
        <fullName evidence="2">Rhodanese homology domain superfamily protein</fullName>
    </submittedName>
</protein>
<feature type="domain" description="Rhodanese" evidence="1">
    <location>
        <begin position="73"/>
        <end position="167"/>
    </location>
</feature>
<gene>
    <name evidence="2" type="ordered locus">Pcar_2523</name>
</gene>
<proteinExistence type="predicted"/>
<keyword evidence="3" id="KW-1185">Reference proteome</keyword>
<dbReference type="Pfam" id="PF00581">
    <property type="entry name" value="Rhodanese"/>
    <property type="match status" value="1"/>
</dbReference>
<reference evidence="2 3" key="2">
    <citation type="journal article" date="2012" name="BMC Genomics">
        <title>The genome of Pelobacter carbinolicus reveals surprising metabolic capabilities and physiological features.</title>
        <authorList>
            <person name="Aklujkar M."/>
            <person name="Haveman S.A."/>
            <person name="Didonato R.Jr."/>
            <person name="Chertkov O."/>
            <person name="Han C.S."/>
            <person name="Land M.L."/>
            <person name="Brown P."/>
            <person name="Lovley D.R."/>
        </authorList>
    </citation>
    <scope>NUCLEOTIDE SEQUENCE [LARGE SCALE GENOMIC DNA]</scope>
    <source>
        <strain evidence="3">DSM 2380 / NBRC 103641 / GraBd1</strain>
    </source>
</reference>
<dbReference type="GO" id="GO:0004792">
    <property type="term" value="F:thiosulfate-cyanide sulfurtransferase activity"/>
    <property type="evidence" value="ECO:0007669"/>
    <property type="project" value="InterPro"/>
</dbReference>
<dbReference type="OrthoDB" id="9789348at2"/>
<evidence type="ECO:0000313" key="2">
    <source>
        <dbReference type="EMBL" id="ABA89761.1"/>
    </source>
</evidence>
<dbReference type="EMBL" id="CP000142">
    <property type="protein sequence ID" value="ABA89761.1"/>
    <property type="molecule type" value="Genomic_DNA"/>
</dbReference>
<sequence length="170" mass="18297">MSDRLIGADLPKLLRDAVVIVLLATLAGAAINGRLLWQIWSGQAPGAVVPSETLTESDLLPMPMSLSELRELTAGEIILLDARSGDLYLQGHLPGARSLPWGEVESLLAVFRAEVPVDVSVVTYCSGYSCEDSFLLAQRLMASGFKDVRVFEGGMPEWQDAGMPVEEGQP</sequence>
<evidence type="ECO:0000313" key="3">
    <source>
        <dbReference type="Proteomes" id="UP000002534"/>
    </source>
</evidence>
<dbReference type="PANTHER" id="PTHR43031">
    <property type="entry name" value="FAD-DEPENDENT OXIDOREDUCTASE"/>
    <property type="match status" value="1"/>
</dbReference>
<dbReference type="HOGENOM" id="CLU_089574_8_0_7"/>
<dbReference type="CDD" id="cd00158">
    <property type="entry name" value="RHOD"/>
    <property type="match status" value="1"/>
</dbReference>
<dbReference type="STRING" id="338963.Pcar_2523"/>
<dbReference type="PANTHER" id="PTHR43031:SF18">
    <property type="entry name" value="RHODANESE-RELATED SULFURTRANSFERASES"/>
    <property type="match status" value="1"/>
</dbReference>
<evidence type="ECO:0000259" key="1">
    <source>
        <dbReference type="PROSITE" id="PS50206"/>
    </source>
</evidence>
<dbReference type="SMART" id="SM00450">
    <property type="entry name" value="RHOD"/>
    <property type="match status" value="1"/>
</dbReference>
<dbReference type="PROSITE" id="PS00380">
    <property type="entry name" value="RHODANESE_1"/>
    <property type="match status" value="1"/>
</dbReference>
<dbReference type="PROSITE" id="PS50206">
    <property type="entry name" value="RHODANESE_3"/>
    <property type="match status" value="1"/>
</dbReference>
<accession>Q3A1J6</accession>
<name>Q3A1J6_SYNC1</name>
<dbReference type="InterPro" id="IPR050229">
    <property type="entry name" value="GlpE_sulfurtransferase"/>
</dbReference>
<dbReference type="Proteomes" id="UP000002534">
    <property type="component" value="Chromosome"/>
</dbReference>
<dbReference type="AlphaFoldDB" id="Q3A1J6"/>